<name>A0ABQ5N7I1_9CLOT</name>
<accession>A0ABQ5N7I1</accession>
<evidence type="ECO:0008006" key="4">
    <source>
        <dbReference type="Google" id="ProtNLM"/>
    </source>
</evidence>
<feature type="transmembrane region" description="Helical" evidence="1">
    <location>
        <begin position="43"/>
        <end position="62"/>
    </location>
</feature>
<dbReference type="Proteomes" id="UP001208567">
    <property type="component" value="Unassembled WGS sequence"/>
</dbReference>
<protein>
    <recommendedName>
        <fullName evidence="4">DUF5673 domain-containing protein</fullName>
    </recommendedName>
</protein>
<evidence type="ECO:0000313" key="2">
    <source>
        <dbReference type="EMBL" id="GLC31198.1"/>
    </source>
</evidence>
<dbReference type="RefSeq" id="WP_264850476.1">
    <property type="nucleotide sequence ID" value="NZ_BRXR01000001.1"/>
</dbReference>
<dbReference type="EMBL" id="BRXR01000001">
    <property type="protein sequence ID" value="GLC31198.1"/>
    <property type="molecule type" value="Genomic_DNA"/>
</dbReference>
<evidence type="ECO:0000256" key="1">
    <source>
        <dbReference type="SAM" id="Phobius"/>
    </source>
</evidence>
<keyword evidence="1" id="KW-1133">Transmembrane helix</keyword>
<proteinExistence type="predicted"/>
<feature type="transmembrane region" description="Helical" evidence="1">
    <location>
        <begin position="74"/>
        <end position="92"/>
    </location>
</feature>
<keyword evidence="1" id="KW-0812">Transmembrane</keyword>
<gene>
    <name evidence="2" type="ORF">bsdE14_26080</name>
</gene>
<reference evidence="2 3" key="1">
    <citation type="journal article" date="2024" name="Int. J. Syst. Evol. Microbiol.">
        <title>Clostridium omnivorum sp. nov., isolated from anoxic soil under the treatment of reductive soil disinfestation.</title>
        <authorList>
            <person name="Ueki A."/>
            <person name="Tonouchi A."/>
            <person name="Kaku N."/>
            <person name="Honma S."/>
            <person name="Ueki K."/>
        </authorList>
    </citation>
    <scope>NUCLEOTIDE SEQUENCE [LARGE SCALE GENOMIC DNA]</scope>
    <source>
        <strain evidence="2 3">E14</strain>
    </source>
</reference>
<keyword evidence="1" id="KW-0472">Membrane</keyword>
<organism evidence="2 3">
    <name type="scientific">Clostridium omnivorum</name>
    <dbReference type="NCBI Taxonomy" id="1604902"/>
    <lineage>
        <taxon>Bacteria</taxon>
        <taxon>Bacillati</taxon>
        <taxon>Bacillota</taxon>
        <taxon>Clostridia</taxon>
        <taxon>Eubacteriales</taxon>
        <taxon>Clostridiaceae</taxon>
        <taxon>Clostridium</taxon>
    </lineage>
</organism>
<evidence type="ECO:0000313" key="3">
    <source>
        <dbReference type="Proteomes" id="UP001208567"/>
    </source>
</evidence>
<comment type="caution">
    <text evidence="2">The sequence shown here is derived from an EMBL/GenBank/DDBJ whole genome shotgun (WGS) entry which is preliminary data.</text>
</comment>
<keyword evidence="3" id="KW-1185">Reference proteome</keyword>
<sequence>MKKYTKKLKVITLTFIGVVLISFIMSFILMVSKDTKKEYFGTVIGYSSFVVIMFILGVIQFIPSIYKGRKPFRLIIMWIMGFLWTVFSIMLITGDLPNYYKDIDKIISSDYSSYEGKLINYHIVHGKSTTTYFTIGDKEFHVKGKYDSNVLIEGRKYRIEYLPNTKYVINLYRYGD</sequence>
<feature type="transmembrane region" description="Helical" evidence="1">
    <location>
        <begin position="12"/>
        <end position="31"/>
    </location>
</feature>